<sequence>MRALWYFALLVMVASARPIVIGCVGDSITEGKYPGDLQDLLGKDYKVYNWGKSGTTLQHAGDYPYWNSTEFRESMNTTADYFVIQLGTNDAKTWNWNQDRYTNDYNELINLYVTRPNKPKVFINIPPPLYKDGVYGMQQSVINTVFPELIPQIAADHGLPTIDIFNYMGGAALTQPDLFADGCHPTPEGYLHLAAAVREAITNN</sequence>
<keyword evidence="1" id="KW-0732">Signal</keyword>
<dbReference type="InterPro" id="IPR013830">
    <property type="entry name" value="SGNH_hydro"/>
</dbReference>
<dbReference type="SUPFAM" id="SSF52266">
    <property type="entry name" value="SGNH hydrolase"/>
    <property type="match status" value="1"/>
</dbReference>
<organism evidence="3 4">
    <name type="scientific">Paratrimastix pyriformis</name>
    <dbReference type="NCBI Taxonomy" id="342808"/>
    <lineage>
        <taxon>Eukaryota</taxon>
        <taxon>Metamonada</taxon>
        <taxon>Preaxostyla</taxon>
        <taxon>Paratrimastigidae</taxon>
        <taxon>Paratrimastix</taxon>
    </lineage>
</organism>
<keyword evidence="4" id="KW-1185">Reference proteome</keyword>
<dbReference type="PANTHER" id="PTHR30383">
    <property type="entry name" value="THIOESTERASE 1/PROTEASE 1/LYSOPHOSPHOLIPASE L1"/>
    <property type="match status" value="1"/>
</dbReference>
<dbReference type="Proteomes" id="UP001141327">
    <property type="component" value="Unassembled WGS sequence"/>
</dbReference>
<name>A0ABQ8UI18_9EUKA</name>
<evidence type="ECO:0000256" key="1">
    <source>
        <dbReference type="SAM" id="SignalP"/>
    </source>
</evidence>
<evidence type="ECO:0000313" key="4">
    <source>
        <dbReference type="Proteomes" id="UP001141327"/>
    </source>
</evidence>
<dbReference type="Pfam" id="PF13472">
    <property type="entry name" value="Lipase_GDSL_2"/>
    <property type="match status" value="1"/>
</dbReference>
<comment type="caution">
    <text evidence="3">The sequence shown here is derived from an EMBL/GenBank/DDBJ whole genome shotgun (WGS) entry which is preliminary data.</text>
</comment>
<dbReference type="InterPro" id="IPR036514">
    <property type="entry name" value="SGNH_hydro_sf"/>
</dbReference>
<proteinExistence type="predicted"/>
<feature type="signal peptide" evidence="1">
    <location>
        <begin position="1"/>
        <end position="16"/>
    </location>
</feature>
<dbReference type="Gene3D" id="3.40.50.1110">
    <property type="entry name" value="SGNH hydrolase"/>
    <property type="match status" value="1"/>
</dbReference>
<protein>
    <submittedName>
        <fullName evidence="3">Sialate O-acetylesterase</fullName>
    </submittedName>
</protein>
<evidence type="ECO:0000313" key="3">
    <source>
        <dbReference type="EMBL" id="KAJ4458877.1"/>
    </source>
</evidence>
<evidence type="ECO:0000259" key="2">
    <source>
        <dbReference type="Pfam" id="PF13472"/>
    </source>
</evidence>
<reference evidence="3" key="1">
    <citation type="journal article" date="2022" name="bioRxiv">
        <title>Genomics of Preaxostyla Flagellates Illuminates Evolutionary Transitions and the Path Towards Mitochondrial Loss.</title>
        <authorList>
            <person name="Novak L.V.F."/>
            <person name="Treitli S.C."/>
            <person name="Pyrih J."/>
            <person name="Halakuc P."/>
            <person name="Pipaliya S.V."/>
            <person name="Vacek V."/>
            <person name="Brzon O."/>
            <person name="Soukal P."/>
            <person name="Eme L."/>
            <person name="Dacks J.B."/>
            <person name="Karnkowska A."/>
            <person name="Elias M."/>
            <person name="Hampl V."/>
        </authorList>
    </citation>
    <scope>NUCLEOTIDE SEQUENCE</scope>
    <source>
        <strain evidence="3">RCP-MX</strain>
    </source>
</reference>
<feature type="domain" description="SGNH hydrolase-type esterase" evidence="2">
    <location>
        <begin position="23"/>
        <end position="190"/>
    </location>
</feature>
<dbReference type="EMBL" id="JAPMOS010000025">
    <property type="protein sequence ID" value="KAJ4458877.1"/>
    <property type="molecule type" value="Genomic_DNA"/>
</dbReference>
<dbReference type="InterPro" id="IPR051532">
    <property type="entry name" value="Ester_Hydrolysis_Enzymes"/>
</dbReference>
<accession>A0ABQ8UI18</accession>
<feature type="chain" id="PRO_5046773412" evidence="1">
    <location>
        <begin position="17"/>
        <end position="204"/>
    </location>
</feature>
<gene>
    <name evidence="3" type="ORF">PAPYR_5409</name>
</gene>
<dbReference type="PANTHER" id="PTHR30383:SF5">
    <property type="entry name" value="SGNH HYDROLASE-TYPE ESTERASE DOMAIN-CONTAINING PROTEIN"/>
    <property type="match status" value="1"/>
</dbReference>